<name>A0AB72XPB5_MYCCP</name>
<reference evidence="2 3" key="2">
    <citation type="journal article" date="2013" name="Nat. Genet.">
        <title>Genomic analysis of smooth tubercle bacilli provides insights into ancestry and pathoadaptation of Mycobacterium tuberculosis.</title>
        <authorList>
            <person name="Supply P."/>
            <person name="Marceau M."/>
            <person name="Mangenot S."/>
            <person name="Roche D."/>
            <person name="Rouanet C."/>
            <person name="Khanna V."/>
            <person name="Majlessi L."/>
            <person name="Criscuolo A."/>
            <person name="Tap J."/>
            <person name="Pawlik A."/>
            <person name="Fiette L."/>
            <person name="Orgeur M."/>
            <person name="Fabre M."/>
            <person name="Parmentier C."/>
            <person name="Frigui W."/>
            <person name="Simeone R."/>
            <person name="Boritsch E.C."/>
            <person name="Debrie A.S."/>
            <person name="Willery E."/>
            <person name="Walker D."/>
            <person name="Quail M.A."/>
            <person name="Ma L."/>
            <person name="Bouchier C."/>
            <person name="Salvignol G."/>
            <person name="Sayes F."/>
            <person name="Cascioferro A."/>
            <person name="Seemann T."/>
            <person name="Barbe V."/>
            <person name="Locht C."/>
            <person name="Gutierrez M.C."/>
            <person name="Leclerc C."/>
            <person name="Bentley S.D."/>
            <person name="Stinear T.P."/>
            <person name="Brisse S."/>
            <person name="Medigue C."/>
            <person name="Parkhill J."/>
            <person name="Cruveiller S."/>
            <person name="Brosch R."/>
        </authorList>
    </citation>
    <scope>NUCLEOTIDE SEQUENCE [LARGE SCALE GENOMIC DNA]</scope>
    <source>
        <strain evidence="2 3">CIPT 140010059</strain>
    </source>
</reference>
<dbReference type="Proteomes" id="UP000008896">
    <property type="component" value="Chromosome"/>
</dbReference>
<protein>
    <submittedName>
        <fullName evidence="2">Uncharacterized protein</fullName>
    </submittedName>
</protein>
<dbReference type="KEGG" id="mce:MCAN_32431"/>
<gene>
    <name evidence="2" type="ordered locus">MCAN_32431</name>
</gene>
<feature type="compositionally biased region" description="Polar residues" evidence="1">
    <location>
        <begin position="1"/>
        <end position="25"/>
    </location>
</feature>
<dbReference type="EMBL" id="HE572590">
    <property type="protein sequence ID" value="CCC45574.1"/>
    <property type="molecule type" value="Genomic_DNA"/>
</dbReference>
<feature type="region of interest" description="Disordered" evidence="1">
    <location>
        <begin position="49"/>
        <end position="70"/>
    </location>
</feature>
<evidence type="ECO:0000313" key="2">
    <source>
        <dbReference type="EMBL" id="CCC45574.1"/>
    </source>
</evidence>
<reference evidence="2 3" key="1">
    <citation type="journal article" date="2012" name="PLoS Negl. Trop. Dis.">
        <title>The Genome of Mycobacterium Africanum West African 2 Reveals a Lineage-Specific Locus and Genome Erosion Common to the M. tuberculosis Complex.</title>
        <authorList>
            <person name="Bentley S.D."/>
            <person name="Comas I."/>
            <person name="Bryant J.M."/>
            <person name="Walker D."/>
            <person name="Smith N.H."/>
            <person name="Harris S.R."/>
            <person name="Thurston S."/>
            <person name="Gagneux S."/>
            <person name="Wood J."/>
            <person name="Antonio M."/>
            <person name="Quail M.A."/>
            <person name="Gehre F."/>
            <person name="Adegbola R.A."/>
            <person name="Parkhill J."/>
            <person name="de Jong B.C."/>
        </authorList>
    </citation>
    <scope>NUCLEOTIDE SEQUENCE [LARGE SCALE GENOMIC DNA]</scope>
    <source>
        <strain evidence="2 3">CIPT 140010059</strain>
    </source>
</reference>
<proteinExistence type="predicted"/>
<feature type="region of interest" description="Disordered" evidence="1">
    <location>
        <begin position="1"/>
        <end position="26"/>
    </location>
</feature>
<organism evidence="2 3">
    <name type="scientific">Mycobacterium canettii (strain CIPT 140010059)</name>
    <dbReference type="NCBI Taxonomy" id="1048245"/>
    <lineage>
        <taxon>Bacteria</taxon>
        <taxon>Bacillati</taxon>
        <taxon>Actinomycetota</taxon>
        <taxon>Actinomycetes</taxon>
        <taxon>Mycobacteriales</taxon>
        <taxon>Mycobacteriaceae</taxon>
        <taxon>Mycobacterium</taxon>
        <taxon>Mycobacterium tuberculosis complex</taxon>
    </lineage>
</organism>
<accession>A0AB72XPB5</accession>
<sequence length="70" mass="7493">MQRSASTCGWKTPTRLGTSRPSVRSAQAAANRGRWVGLELGPGVVRCRQTALGSRGGPAGPDHLDQRDHR</sequence>
<evidence type="ECO:0000313" key="3">
    <source>
        <dbReference type="Proteomes" id="UP000008896"/>
    </source>
</evidence>
<dbReference type="AlphaFoldDB" id="A0AB72XPB5"/>
<evidence type="ECO:0000256" key="1">
    <source>
        <dbReference type="SAM" id="MobiDB-lite"/>
    </source>
</evidence>